<evidence type="ECO:0000256" key="5">
    <source>
        <dbReference type="ARBA" id="ARBA00022801"/>
    </source>
</evidence>
<dbReference type="GO" id="GO:0008448">
    <property type="term" value="F:N-acetylglucosamine-6-phosphate deacetylase activity"/>
    <property type="evidence" value="ECO:0007669"/>
    <property type="project" value="UniProtKB-UniRule"/>
</dbReference>
<feature type="domain" description="Amidohydrolase-related" evidence="12">
    <location>
        <begin position="60"/>
        <end position="400"/>
    </location>
</feature>
<evidence type="ECO:0000256" key="11">
    <source>
        <dbReference type="PIRSR" id="PIRSR038994-3"/>
    </source>
</evidence>
<reference evidence="14 15" key="1">
    <citation type="submission" date="2025-04" db="UniProtKB">
        <authorList>
            <consortium name="RefSeq"/>
        </authorList>
    </citation>
    <scope>IDENTIFICATION</scope>
</reference>
<evidence type="ECO:0000259" key="12">
    <source>
        <dbReference type="Pfam" id="PF01979"/>
    </source>
</evidence>
<dbReference type="InterPro" id="IPR011059">
    <property type="entry name" value="Metal-dep_hydrolase_composite"/>
</dbReference>
<dbReference type="RefSeq" id="XP_022079565.1">
    <property type="nucleotide sequence ID" value="XM_022223873.1"/>
</dbReference>
<evidence type="ECO:0000256" key="7">
    <source>
        <dbReference type="ARBA" id="ARBA00047647"/>
    </source>
</evidence>
<dbReference type="PIRSF" id="PIRSF038994">
    <property type="entry name" value="NagA"/>
    <property type="match status" value="1"/>
</dbReference>
<dbReference type="GeneID" id="110973219"/>
<keyword evidence="5 8" id="KW-0378">Hydrolase</keyword>
<dbReference type="NCBIfam" id="TIGR00221">
    <property type="entry name" value="nagA"/>
    <property type="match status" value="1"/>
</dbReference>
<dbReference type="GO" id="GO:0106279">
    <property type="term" value="P:negative regulation of UDP-N-acetylglucosamine biosynthetic process"/>
    <property type="evidence" value="ECO:0007669"/>
    <property type="project" value="UniProtKB-ARBA"/>
</dbReference>
<feature type="binding site" evidence="10">
    <location>
        <begin position="327"/>
        <end position="329"/>
    </location>
    <ligand>
        <name>substrate</name>
    </ligand>
</feature>
<evidence type="ECO:0000256" key="8">
    <source>
        <dbReference type="PIRNR" id="PIRNR038994"/>
    </source>
</evidence>
<feature type="binding site" evidence="10">
    <location>
        <position position="152"/>
    </location>
    <ligand>
        <name>substrate</name>
    </ligand>
</feature>
<comment type="catalytic activity">
    <reaction evidence="7 8">
        <text>N-acetyl-D-glucosamine 6-phosphate + H2O = D-glucosamine 6-phosphate + acetate</text>
        <dbReference type="Rhea" id="RHEA:22936"/>
        <dbReference type="ChEBI" id="CHEBI:15377"/>
        <dbReference type="ChEBI" id="CHEBI:30089"/>
        <dbReference type="ChEBI" id="CHEBI:57513"/>
        <dbReference type="ChEBI" id="CHEBI:58725"/>
        <dbReference type="EC" id="3.5.1.25"/>
    </reaction>
</comment>
<evidence type="ECO:0000256" key="2">
    <source>
        <dbReference type="ARBA" id="ARBA00011899"/>
    </source>
</evidence>
<dbReference type="SUPFAM" id="SSF51556">
    <property type="entry name" value="Metallo-dependent hydrolases"/>
    <property type="match status" value="1"/>
</dbReference>
<feature type="binding site" evidence="10">
    <location>
        <begin position="234"/>
        <end position="235"/>
    </location>
    <ligand>
        <name>substrate</name>
    </ligand>
</feature>
<dbReference type="EC" id="3.5.1.25" evidence="2 8"/>
<feature type="binding site" evidence="11">
    <location>
        <position position="141"/>
    </location>
    <ligand>
        <name>Zn(2+)</name>
        <dbReference type="ChEBI" id="CHEBI:29105"/>
    </ligand>
</feature>
<dbReference type="Gene3D" id="3.20.20.140">
    <property type="entry name" value="Metal-dependent hydrolases"/>
    <property type="match status" value="1"/>
</dbReference>
<feature type="binding site" evidence="11">
    <location>
        <position position="231"/>
    </location>
    <ligand>
        <name>Zn(2+)</name>
        <dbReference type="ChEBI" id="CHEBI:29105"/>
    </ligand>
</feature>
<evidence type="ECO:0000256" key="9">
    <source>
        <dbReference type="PIRSR" id="PIRSR038994-1"/>
    </source>
</evidence>
<evidence type="ECO:0000256" key="10">
    <source>
        <dbReference type="PIRSR" id="PIRSR038994-2"/>
    </source>
</evidence>
<dbReference type="RefSeq" id="XP_022079564.1">
    <property type="nucleotide sequence ID" value="XM_022223872.1"/>
</dbReference>
<dbReference type="Gene3D" id="2.30.40.10">
    <property type="entry name" value="Urease, subunit C, domain 1"/>
    <property type="match status" value="1"/>
</dbReference>
<dbReference type="OMA" id="PCRKGAH"/>
<feature type="active site" description="Proton donor/acceptor" evidence="9">
    <location>
        <position position="293"/>
    </location>
</feature>
<dbReference type="GO" id="GO:0046872">
    <property type="term" value="F:metal ion binding"/>
    <property type="evidence" value="ECO:0007669"/>
    <property type="project" value="UniProtKB-KW"/>
</dbReference>
<dbReference type="CTD" id="51005"/>
<dbReference type="AlphaFoldDB" id="A0A8B7XFM1"/>
<protein>
    <recommendedName>
        <fullName evidence="3 8">N-acetylglucosamine-6-phosphate deacetylase</fullName>
        <ecNumber evidence="2 8">3.5.1.25</ecNumber>
    </recommendedName>
</protein>
<proteinExistence type="inferred from homology"/>
<dbReference type="GO" id="GO:0006046">
    <property type="term" value="P:N-acetylglucosamine catabolic process"/>
    <property type="evidence" value="ECO:0007669"/>
    <property type="project" value="TreeGrafter"/>
</dbReference>
<dbReference type="CDD" id="cd00854">
    <property type="entry name" value="NagA"/>
    <property type="match status" value="1"/>
</dbReference>
<evidence type="ECO:0000256" key="6">
    <source>
        <dbReference type="ARBA" id="ARBA00023277"/>
    </source>
</evidence>
<dbReference type="SUPFAM" id="SSF51338">
    <property type="entry name" value="Composite domain of metallo-dependent hydrolases"/>
    <property type="match status" value="1"/>
</dbReference>
<evidence type="ECO:0000256" key="3">
    <source>
        <dbReference type="ARBA" id="ARBA00018029"/>
    </source>
</evidence>
<dbReference type="GO" id="GO:0019262">
    <property type="term" value="P:N-acetylneuraminate catabolic process"/>
    <property type="evidence" value="ECO:0007669"/>
    <property type="project" value="UniProtKB-ARBA"/>
</dbReference>
<keyword evidence="6 8" id="KW-0119">Carbohydrate metabolism</keyword>
<keyword evidence="13" id="KW-1185">Reference proteome</keyword>
<sequence>MPSKVSDSPVTQFRNCRILYKHQIIKEDLWVRDGKILNPESLFFVEKGYADYQLNCDNCIISPGFIDAQINGAFGIDFSSDPDSLAIGLQRVSKKLLAYGVTSYCPTVITSSPETYRQILPQIKRTNGSHNGAGVLGIHLEGPFISKDKPGAHPIELIKHCEQPCSFEEFLQVYHSLDNVAIVTLAPESCQSADVVTRLSREGIVISLGHSVANLPQAEDAVKHGASFITHLFNAMLPFHHRDPGIVGLLTSDQVPPGQTIFYGMIADGIHTNPAALRIAYRAHPEGIVLVTDAIAATGLPSGIHQLGSVTVQVDGDRAYVAGTQTLCGSTAMMDSCVRHFKQATGCTTVEALEAATLHPAQLLNIHHLKGTLEYGTDADFILLDEGLNVKRTYIGGKMVWDASPAEEMTSRPFL</sequence>
<feature type="binding site" evidence="10">
    <location>
        <position position="242"/>
    </location>
    <ligand>
        <name>substrate</name>
    </ligand>
</feature>
<dbReference type="InterPro" id="IPR032466">
    <property type="entry name" value="Metal_Hydrolase"/>
</dbReference>
<dbReference type="Pfam" id="PF01979">
    <property type="entry name" value="Amidohydro_1"/>
    <property type="match status" value="1"/>
</dbReference>
<accession>A0A8B7XFM1</accession>
<keyword evidence="4 11" id="KW-0479">Metal-binding</keyword>
<evidence type="ECO:0000256" key="1">
    <source>
        <dbReference type="ARBA" id="ARBA00010716"/>
    </source>
</evidence>
<dbReference type="KEGG" id="aplc:110973219"/>
<dbReference type="InterPro" id="IPR006680">
    <property type="entry name" value="Amidohydro-rel"/>
</dbReference>
<dbReference type="FunFam" id="3.20.20.140:FF:000023">
    <property type="entry name" value="N-acetylglucosamine-6-phosphate deacetylase"/>
    <property type="match status" value="1"/>
</dbReference>
<feature type="binding site" evidence="10">
    <location>
        <position position="271"/>
    </location>
    <ligand>
        <name>substrate</name>
    </ligand>
</feature>
<comment type="cofactor">
    <cofactor evidence="11">
        <name>a divalent metal cation</name>
        <dbReference type="ChEBI" id="CHEBI:60240"/>
    </cofactor>
    <text evidence="11">Binds 1 divalent metal cation per subunit.</text>
</comment>
<feature type="binding site" evidence="11">
    <location>
        <position position="210"/>
    </location>
    <ligand>
        <name>Zn(2+)</name>
        <dbReference type="ChEBI" id="CHEBI:29105"/>
    </ligand>
</feature>
<dbReference type="OrthoDB" id="10264777at2759"/>
<comment type="similarity">
    <text evidence="1 8">Belongs to the metallo-dependent hydrolases superfamily. NagA family.</text>
</comment>
<dbReference type="InterPro" id="IPR003764">
    <property type="entry name" value="GlcNAc_6-P_deAcase"/>
</dbReference>
<evidence type="ECO:0000313" key="15">
    <source>
        <dbReference type="RefSeq" id="XP_022079565.1"/>
    </source>
</evidence>
<gene>
    <name evidence="14 15" type="primary">LOC110973219</name>
</gene>
<organism evidence="13 14">
    <name type="scientific">Acanthaster planci</name>
    <name type="common">Crown-of-thorns starfish</name>
    <dbReference type="NCBI Taxonomy" id="133434"/>
    <lineage>
        <taxon>Eukaryota</taxon>
        <taxon>Metazoa</taxon>
        <taxon>Echinodermata</taxon>
        <taxon>Eleutherozoa</taxon>
        <taxon>Asterozoa</taxon>
        <taxon>Asteroidea</taxon>
        <taxon>Valvatacea</taxon>
        <taxon>Valvatida</taxon>
        <taxon>Acanthasteridae</taxon>
        <taxon>Acanthaster</taxon>
    </lineage>
</organism>
<name>A0A8B7XFM1_ACAPL</name>
<dbReference type="Proteomes" id="UP000694845">
    <property type="component" value="Unplaced"/>
</dbReference>
<evidence type="ECO:0000256" key="4">
    <source>
        <dbReference type="ARBA" id="ARBA00022723"/>
    </source>
</evidence>
<evidence type="ECO:0000313" key="14">
    <source>
        <dbReference type="RefSeq" id="XP_022079564.1"/>
    </source>
</evidence>
<dbReference type="PANTHER" id="PTHR11113:SF14">
    <property type="entry name" value="N-ACETYLGLUCOSAMINE-6-PHOSPHATE DEACETYLASE"/>
    <property type="match status" value="1"/>
</dbReference>
<dbReference type="PANTHER" id="PTHR11113">
    <property type="entry name" value="N-ACETYLGLUCOSAMINE-6-PHOSPHATE DEACETYLASE"/>
    <property type="match status" value="1"/>
</dbReference>
<evidence type="ECO:0000313" key="13">
    <source>
        <dbReference type="Proteomes" id="UP000694845"/>
    </source>
</evidence>